<dbReference type="EMBL" id="JALBUF010000018">
    <property type="protein sequence ID" value="MCI0184614.1"/>
    <property type="molecule type" value="Genomic_DNA"/>
</dbReference>
<evidence type="ECO:0000256" key="2">
    <source>
        <dbReference type="ARBA" id="ARBA00011900"/>
    </source>
</evidence>
<evidence type="ECO:0000313" key="8">
    <source>
        <dbReference type="EMBL" id="MCI0184614.1"/>
    </source>
</evidence>
<dbReference type="GO" id="GO:0032259">
    <property type="term" value="P:methylation"/>
    <property type="evidence" value="ECO:0007669"/>
    <property type="project" value="UniProtKB-KW"/>
</dbReference>
<feature type="domain" description="Type II methyltransferase M.TaqI-like" evidence="7">
    <location>
        <begin position="82"/>
        <end position="236"/>
    </location>
</feature>
<dbReference type="GO" id="GO:0006304">
    <property type="term" value="P:DNA modification"/>
    <property type="evidence" value="ECO:0007669"/>
    <property type="project" value="InterPro"/>
</dbReference>
<dbReference type="InterPro" id="IPR029063">
    <property type="entry name" value="SAM-dependent_MTases_sf"/>
</dbReference>
<evidence type="ECO:0000313" key="9">
    <source>
        <dbReference type="Proteomes" id="UP001139263"/>
    </source>
</evidence>
<keyword evidence="5" id="KW-0949">S-adenosyl-L-methionine</keyword>
<dbReference type="PANTHER" id="PTHR33841">
    <property type="entry name" value="DNA METHYLTRANSFERASE YEEA-RELATED"/>
    <property type="match status" value="1"/>
</dbReference>
<dbReference type="PROSITE" id="PS00092">
    <property type="entry name" value="N6_MTASE"/>
    <property type="match status" value="1"/>
</dbReference>
<dbReference type="PRINTS" id="PR00507">
    <property type="entry name" value="N12N6MTFRASE"/>
</dbReference>
<evidence type="ECO:0000256" key="5">
    <source>
        <dbReference type="ARBA" id="ARBA00022691"/>
    </source>
</evidence>
<keyword evidence="4 8" id="KW-0808">Transferase</keyword>
<proteinExistence type="inferred from homology"/>
<dbReference type="Pfam" id="PF07669">
    <property type="entry name" value="Eco57I"/>
    <property type="match status" value="1"/>
</dbReference>
<comment type="catalytic activity">
    <reaction evidence="6">
        <text>a 2'-deoxyadenosine in DNA + S-adenosyl-L-methionine = an N(6)-methyl-2'-deoxyadenosine in DNA + S-adenosyl-L-homocysteine + H(+)</text>
        <dbReference type="Rhea" id="RHEA:15197"/>
        <dbReference type="Rhea" id="RHEA-COMP:12418"/>
        <dbReference type="Rhea" id="RHEA-COMP:12419"/>
        <dbReference type="ChEBI" id="CHEBI:15378"/>
        <dbReference type="ChEBI" id="CHEBI:57856"/>
        <dbReference type="ChEBI" id="CHEBI:59789"/>
        <dbReference type="ChEBI" id="CHEBI:90615"/>
        <dbReference type="ChEBI" id="CHEBI:90616"/>
        <dbReference type="EC" id="2.1.1.72"/>
    </reaction>
</comment>
<sequence>MLNTQDPIFQKLHGAVYTNPEVVNLILDLVGYTPHKPLHIQRLLDPSAGDGAFLVQAVSRLLSSYKLHTGSIEGASIALSSCVRGIEINPDAQRMCRINLTTVMMNHGLSLMEITQLLDKWLICEDFLLWNRDLLFHDDCEHSRFEYVIGNPPYVRQELIPDEKMSLYRSLYSTIYDRADLYVPFIQHSLELLNANGALSFICADRFMRNRYGKRLREFIVSNYQLKYIIDVHKTSPFADDVSAYPAIFVISDTDSDESVHVLSMEKVDEGSCDKARRILLNGEKPSNNDEIASHQFQHWVTGDAPWILESSDHHRVLRKMEEAHPLIEDDTHGIKIGIGVATGADRVYIVNPEAQKLDIELELLVPIVTTRDITSGEIRWGGNYVINPFLSDGSLIDLGEYPKLKRYFDIHGEIVRGRNVAKKSEKKWYRTIDRIYPELVGTPKLLIPDVKADNHIVKDDGHFYPHHNLYYVLPGAWDIDALRAVLLSSVVRFFIWSYAVKMRGDFLRYQAQYLRRIHLPALKSITDAQLRTLRNPDLIADREGLDRVVSETYGLTASDLQVIRKTVV</sequence>
<gene>
    <name evidence="8" type="primary">paeR7IM</name>
    <name evidence="8" type="ORF">MM817_02911</name>
</gene>
<dbReference type="InterPro" id="IPR002052">
    <property type="entry name" value="DNA_methylase_N6_adenine_CS"/>
</dbReference>
<accession>A0A9X2AD83</accession>
<evidence type="ECO:0000259" key="7">
    <source>
        <dbReference type="Pfam" id="PF07669"/>
    </source>
</evidence>
<dbReference type="RefSeq" id="WP_241716434.1">
    <property type="nucleotide sequence ID" value="NZ_JALBUF010000018.1"/>
</dbReference>
<dbReference type="PANTHER" id="PTHR33841:SF5">
    <property type="entry name" value="DNA METHYLASE (MODIFICATION METHYLASE) (METHYLTRANSFERASE)-RELATED"/>
    <property type="match status" value="1"/>
</dbReference>
<dbReference type="InterPro" id="IPR011639">
    <property type="entry name" value="MethylTrfase_TaqI-like_dom"/>
</dbReference>
<dbReference type="GO" id="GO:0003676">
    <property type="term" value="F:nucleic acid binding"/>
    <property type="evidence" value="ECO:0007669"/>
    <property type="project" value="InterPro"/>
</dbReference>
<dbReference type="Proteomes" id="UP001139263">
    <property type="component" value="Unassembled WGS sequence"/>
</dbReference>
<reference evidence="8" key="1">
    <citation type="submission" date="2022-03" db="EMBL/GenBank/DDBJ databases">
        <title>Draft Genome Sequence of Firmicute Strain S0AB, a Heterotrophic Iron/Sulfur-Oxidizing Extreme Acidophile.</title>
        <authorList>
            <person name="Vergara E."/>
            <person name="Pakostova E."/>
            <person name="Johnson D.B."/>
            <person name="Holmes D.S."/>
        </authorList>
    </citation>
    <scope>NUCLEOTIDE SEQUENCE</scope>
    <source>
        <strain evidence="8">S0AB</strain>
    </source>
</reference>
<dbReference type="EC" id="2.1.1.72" evidence="2"/>
<name>A0A9X2AD83_9BACL</name>
<keyword evidence="9" id="KW-1185">Reference proteome</keyword>
<comment type="caution">
    <text evidence="8">The sequence shown here is derived from an EMBL/GenBank/DDBJ whole genome shotgun (WGS) entry which is preliminary data.</text>
</comment>
<evidence type="ECO:0000256" key="1">
    <source>
        <dbReference type="ARBA" id="ARBA00006594"/>
    </source>
</evidence>
<evidence type="ECO:0000256" key="3">
    <source>
        <dbReference type="ARBA" id="ARBA00022603"/>
    </source>
</evidence>
<dbReference type="Gene3D" id="3.40.50.150">
    <property type="entry name" value="Vaccinia Virus protein VP39"/>
    <property type="match status" value="1"/>
</dbReference>
<evidence type="ECO:0000256" key="4">
    <source>
        <dbReference type="ARBA" id="ARBA00022679"/>
    </source>
</evidence>
<dbReference type="InterPro" id="IPR050953">
    <property type="entry name" value="N4_N6_ade-DNA_methylase"/>
</dbReference>
<comment type="similarity">
    <text evidence="1">Belongs to the N(4)/N(6)-methyltransferase family.</text>
</comment>
<organism evidence="8 9">
    <name type="scientific">Sulfoacidibacillus ferrooxidans</name>
    <dbReference type="NCBI Taxonomy" id="2005001"/>
    <lineage>
        <taxon>Bacteria</taxon>
        <taxon>Bacillati</taxon>
        <taxon>Bacillota</taxon>
        <taxon>Bacilli</taxon>
        <taxon>Bacillales</taxon>
        <taxon>Alicyclobacillaceae</taxon>
        <taxon>Sulfoacidibacillus</taxon>
    </lineage>
</organism>
<keyword evidence="3 8" id="KW-0489">Methyltransferase</keyword>
<dbReference type="SUPFAM" id="SSF53335">
    <property type="entry name" value="S-adenosyl-L-methionine-dependent methyltransferases"/>
    <property type="match status" value="1"/>
</dbReference>
<dbReference type="AlphaFoldDB" id="A0A9X2AD83"/>
<dbReference type="GO" id="GO:0009007">
    <property type="term" value="F:site-specific DNA-methyltransferase (adenine-specific) activity"/>
    <property type="evidence" value="ECO:0007669"/>
    <property type="project" value="UniProtKB-EC"/>
</dbReference>
<evidence type="ECO:0000256" key="6">
    <source>
        <dbReference type="ARBA" id="ARBA00047942"/>
    </source>
</evidence>
<protein>
    <recommendedName>
        <fullName evidence="2">site-specific DNA-methyltransferase (adenine-specific)</fullName>
        <ecNumber evidence="2">2.1.1.72</ecNumber>
    </recommendedName>
</protein>